<feature type="domain" description="OmpR/PhoB-type" evidence="8">
    <location>
        <begin position="148"/>
        <end position="246"/>
    </location>
</feature>
<dbReference type="GO" id="GO:0000156">
    <property type="term" value="F:phosphorelay response regulator activity"/>
    <property type="evidence" value="ECO:0007669"/>
    <property type="project" value="TreeGrafter"/>
</dbReference>
<evidence type="ECO:0000256" key="4">
    <source>
        <dbReference type="PROSITE-ProRule" id="PRU00169"/>
    </source>
</evidence>
<dbReference type="Gene3D" id="6.10.250.690">
    <property type="match status" value="1"/>
</dbReference>
<dbReference type="Pfam" id="PF00486">
    <property type="entry name" value="Trans_reg_C"/>
    <property type="match status" value="1"/>
</dbReference>
<reference evidence="9 10" key="1">
    <citation type="submission" date="2020-08" db="EMBL/GenBank/DDBJ databases">
        <title>Genomic Encyclopedia of Type Strains, Phase IV (KMG-IV): sequencing the most valuable type-strain genomes for metagenomic binning, comparative biology and taxonomic classification.</title>
        <authorList>
            <person name="Goeker M."/>
        </authorList>
    </citation>
    <scope>NUCLEOTIDE SEQUENCE [LARGE SCALE GENOMIC DNA]</scope>
    <source>
        <strain evidence="9 10">DSM 21319</strain>
    </source>
</reference>
<evidence type="ECO:0000256" key="1">
    <source>
        <dbReference type="ARBA" id="ARBA00023012"/>
    </source>
</evidence>
<feature type="domain" description="HPt" evidence="7">
    <location>
        <begin position="260"/>
        <end position="367"/>
    </location>
</feature>
<dbReference type="EMBL" id="JACHIK010000010">
    <property type="protein sequence ID" value="MBB5043603.1"/>
    <property type="molecule type" value="Genomic_DNA"/>
</dbReference>
<dbReference type="PANTHER" id="PTHR48111:SF36">
    <property type="entry name" value="TRANSCRIPTIONAL REGULATORY PROTEIN CUTR"/>
    <property type="match status" value="1"/>
</dbReference>
<dbReference type="Gene3D" id="3.40.50.2300">
    <property type="match status" value="1"/>
</dbReference>
<evidence type="ECO:0000313" key="10">
    <source>
        <dbReference type="Proteomes" id="UP000535406"/>
    </source>
</evidence>
<dbReference type="Gene3D" id="1.10.10.10">
    <property type="entry name" value="Winged helix-like DNA-binding domain superfamily/Winged helix DNA-binding domain"/>
    <property type="match status" value="1"/>
</dbReference>
<keyword evidence="4" id="KW-0597">Phosphoprotein</keyword>
<dbReference type="GO" id="GO:0032993">
    <property type="term" value="C:protein-DNA complex"/>
    <property type="evidence" value="ECO:0007669"/>
    <property type="project" value="TreeGrafter"/>
</dbReference>
<dbReference type="SMART" id="SM00448">
    <property type="entry name" value="REC"/>
    <property type="match status" value="1"/>
</dbReference>
<keyword evidence="2 5" id="KW-0238">DNA-binding</keyword>
<proteinExistence type="predicted"/>
<dbReference type="RefSeq" id="WP_184144969.1">
    <property type="nucleotide sequence ID" value="NZ_JACHIK010000010.1"/>
</dbReference>
<dbReference type="PROSITE" id="PS50110">
    <property type="entry name" value="RESPONSE_REGULATORY"/>
    <property type="match status" value="1"/>
</dbReference>
<dbReference type="InterPro" id="IPR001789">
    <property type="entry name" value="Sig_transdc_resp-reg_receiver"/>
</dbReference>
<dbReference type="GO" id="GO:0006355">
    <property type="term" value="P:regulation of DNA-templated transcription"/>
    <property type="evidence" value="ECO:0007669"/>
    <property type="project" value="InterPro"/>
</dbReference>
<keyword evidence="10" id="KW-1185">Reference proteome</keyword>
<gene>
    <name evidence="9" type="ORF">HNQ66_003013</name>
</gene>
<dbReference type="InterPro" id="IPR039420">
    <property type="entry name" value="WalR-like"/>
</dbReference>
<feature type="DNA-binding region" description="OmpR/PhoB-type" evidence="5">
    <location>
        <begin position="148"/>
        <end position="246"/>
    </location>
</feature>
<evidence type="ECO:0000259" key="7">
    <source>
        <dbReference type="PROSITE" id="PS50894"/>
    </source>
</evidence>
<dbReference type="PANTHER" id="PTHR48111">
    <property type="entry name" value="REGULATOR OF RPOS"/>
    <property type="match status" value="1"/>
</dbReference>
<feature type="modified residue" description="Phosphohistidine" evidence="3">
    <location>
        <position position="307"/>
    </location>
</feature>
<dbReference type="AlphaFoldDB" id="A0A7W7YWG1"/>
<dbReference type="CDD" id="cd00383">
    <property type="entry name" value="trans_reg_C"/>
    <property type="match status" value="1"/>
</dbReference>
<dbReference type="InterPro" id="IPR011006">
    <property type="entry name" value="CheY-like_superfamily"/>
</dbReference>
<dbReference type="SMART" id="SM00862">
    <property type="entry name" value="Trans_reg_C"/>
    <property type="match status" value="1"/>
</dbReference>
<dbReference type="Proteomes" id="UP000535406">
    <property type="component" value="Unassembled WGS sequence"/>
</dbReference>
<dbReference type="InterPro" id="IPR001867">
    <property type="entry name" value="OmpR/PhoB-type_DNA-bd"/>
</dbReference>
<dbReference type="Pfam" id="PF00072">
    <property type="entry name" value="Response_reg"/>
    <property type="match status" value="1"/>
</dbReference>
<dbReference type="SUPFAM" id="SSF47226">
    <property type="entry name" value="Histidine-containing phosphotransfer domain, HPT domain"/>
    <property type="match status" value="1"/>
</dbReference>
<evidence type="ECO:0000313" key="9">
    <source>
        <dbReference type="EMBL" id="MBB5043603.1"/>
    </source>
</evidence>
<dbReference type="GO" id="GO:0000976">
    <property type="term" value="F:transcription cis-regulatory region binding"/>
    <property type="evidence" value="ECO:0007669"/>
    <property type="project" value="TreeGrafter"/>
</dbReference>
<feature type="domain" description="Response regulatory" evidence="6">
    <location>
        <begin position="26"/>
        <end position="140"/>
    </location>
</feature>
<keyword evidence="1" id="KW-0902">Two-component regulatory system</keyword>
<dbReference type="PROSITE" id="PS51755">
    <property type="entry name" value="OMPR_PHOB"/>
    <property type="match status" value="1"/>
</dbReference>
<name>A0A7W7YWG1_9HYPH</name>
<evidence type="ECO:0000259" key="8">
    <source>
        <dbReference type="PROSITE" id="PS51755"/>
    </source>
</evidence>
<dbReference type="GO" id="GO:0004672">
    <property type="term" value="F:protein kinase activity"/>
    <property type="evidence" value="ECO:0007669"/>
    <property type="project" value="UniProtKB-ARBA"/>
</dbReference>
<dbReference type="SUPFAM" id="SSF52172">
    <property type="entry name" value="CheY-like"/>
    <property type="match status" value="1"/>
</dbReference>
<dbReference type="InterPro" id="IPR008207">
    <property type="entry name" value="Sig_transdc_His_kin_Hpt_dom"/>
</dbReference>
<dbReference type="CDD" id="cd00088">
    <property type="entry name" value="HPT"/>
    <property type="match status" value="1"/>
</dbReference>
<dbReference type="Pfam" id="PF01627">
    <property type="entry name" value="Hpt"/>
    <property type="match status" value="1"/>
</dbReference>
<evidence type="ECO:0000256" key="5">
    <source>
        <dbReference type="PROSITE-ProRule" id="PRU01091"/>
    </source>
</evidence>
<evidence type="ECO:0000256" key="2">
    <source>
        <dbReference type="ARBA" id="ARBA00023125"/>
    </source>
</evidence>
<comment type="caution">
    <text evidence="9">The sequence shown here is derived from an EMBL/GenBank/DDBJ whole genome shotgun (WGS) entry which is preliminary data.</text>
</comment>
<dbReference type="PROSITE" id="PS50894">
    <property type="entry name" value="HPT"/>
    <property type="match status" value="1"/>
</dbReference>
<evidence type="ECO:0000256" key="3">
    <source>
        <dbReference type="PROSITE-ProRule" id="PRU00110"/>
    </source>
</evidence>
<dbReference type="InterPro" id="IPR036388">
    <property type="entry name" value="WH-like_DNA-bd_sf"/>
</dbReference>
<protein>
    <submittedName>
        <fullName evidence="9">DNA-binding response OmpR family regulator</fullName>
    </submittedName>
</protein>
<dbReference type="GO" id="GO:0005829">
    <property type="term" value="C:cytosol"/>
    <property type="evidence" value="ECO:0007669"/>
    <property type="project" value="TreeGrafter"/>
</dbReference>
<accession>A0A7W7YWG1</accession>
<organism evidence="9 10">
    <name type="scientific">Shinella fusca</name>
    <dbReference type="NCBI Taxonomy" id="544480"/>
    <lineage>
        <taxon>Bacteria</taxon>
        <taxon>Pseudomonadati</taxon>
        <taxon>Pseudomonadota</taxon>
        <taxon>Alphaproteobacteria</taxon>
        <taxon>Hyphomicrobiales</taxon>
        <taxon>Rhizobiaceae</taxon>
        <taxon>Shinella</taxon>
    </lineage>
</organism>
<feature type="modified residue" description="4-aspartylphosphate" evidence="4">
    <location>
        <position position="75"/>
    </location>
</feature>
<sequence length="370" mass="39862">MVNRASTAEPGKNAAFDDGMASASPRVLVVEDDRDVAGLVGRELRALGFTVDVMGFAEDALAAARETEYSLMVVDIGLPDRDGLELVREMRKRSIAAPILMVTARGKVEDKVSGLANGADDYLVKPFAVPELRARIAALLRRPSSMKDNRLVVANIVVDRDALEAIVGGVSAPLTRKQFQLLELLARRKNHMTPKRMIEEALYSFSDEVSGNAIEAHISKLRQVLHSVGAEAKVETRRGIGYRLVETTRCNQMMKRPGPADLARLDPDGAFAARLAEDRLALARFADLLEYNPTDDDVLADLESLAHRLVGAAGTFGYPEISEAALALENGVHAARSSVQSGYAAAAPSLDLLIGAIDAAVPPTRQITKN</sequence>
<evidence type="ECO:0000259" key="6">
    <source>
        <dbReference type="PROSITE" id="PS50110"/>
    </source>
</evidence>
<dbReference type="InterPro" id="IPR036641">
    <property type="entry name" value="HPT_dom_sf"/>
</dbReference>
<dbReference type="Gene3D" id="1.20.120.160">
    <property type="entry name" value="HPT domain"/>
    <property type="match status" value="1"/>
</dbReference>